<reference evidence="2 3" key="1">
    <citation type="journal article" date="2017" name="Int. J. Syst. Evol. Microbiol.">
        <title>Pseudokineococcus basanitobsidens sp. nov., isolated from volcanic rock.</title>
        <authorList>
            <person name="Lee D.W."/>
            <person name="Park M.Y."/>
            <person name="Kim J.J."/>
            <person name="Kim B.S."/>
        </authorList>
    </citation>
    <scope>NUCLEOTIDE SEQUENCE [LARGE SCALE GENOMIC DNA]</scope>
    <source>
        <strain evidence="2 3">DSM 103726</strain>
    </source>
</reference>
<sequence>MREQREHRAPSGDAGLTLVEVVVAMVLVVAVGASLLVFFGRSSALTQSLARKQAAVALADEAMELVRTVTPAAATATASAVVGGRTADLVAAQWAAAPPDVAAALAQTAPASDPTALGGSTPVVPLRTTAAVSGVDYIVDRYVGTCRRPLTTSAPCSSATTVGTTLLRVVVAVSWSEGAGTSCGGAACRFVLSSLVDPLPDPQFLTSGASVGGLVGVAKPDAATVAAGGSVEINVKSNDLGTLDPARPVTAVAPAGLVRGSVALAGASVGAVTYTAGSLTLVERLVGTGYTDVFRYTLQDAAGRTSTALVTVTVTP</sequence>
<dbReference type="EMBL" id="JBBIAA010000003">
    <property type="protein sequence ID" value="MEJ5944662.1"/>
    <property type="molecule type" value="Genomic_DNA"/>
</dbReference>
<keyword evidence="1" id="KW-0472">Membrane</keyword>
<gene>
    <name evidence="2" type="ORF">WDZ17_05060</name>
</gene>
<evidence type="ECO:0000313" key="2">
    <source>
        <dbReference type="EMBL" id="MEJ5944662.1"/>
    </source>
</evidence>
<accession>A0ABU8RHT9</accession>
<dbReference type="Proteomes" id="UP001387100">
    <property type="component" value="Unassembled WGS sequence"/>
</dbReference>
<organism evidence="2 3">
    <name type="scientific">Pseudokineococcus basanitobsidens</name>
    <dbReference type="NCBI Taxonomy" id="1926649"/>
    <lineage>
        <taxon>Bacteria</taxon>
        <taxon>Bacillati</taxon>
        <taxon>Actinomycetota</taxon>
        <taxon>Actinomycetes</taxon>
        <taxon>Kineosporiales</taxon>
        <taxon>Kineosporiaceae</taxon>
        <taxon>Pseudokineococcus</taxon>
    </lineage>
</organism>
<keyword evidence="1" id="KW-0812">Transmembrane</keyword>
<proteinExistence type="predicted"/>
<keyword evidence="1" id="KW-1133">Transmembrane helix</keyword>
<dbReference type="Pfam" id="PF17963">
    <property type="entry name" value="Big_9"/>
    <property type="match status" value="1"/>
</dbReference>
<keyword evidence="3" id="KW-1185">Reference proteome</keyword>
<dbReference type="InterPro" id="IPR012902">
    <property type="entry name" value="N_methyl_site"/>
</dbReference>
<comment type="caution">
    <text evidence="2">The sequence shown here is derived from an EMBL/GenBank/DDBJ whole genome shotgun (WGS) entry which is preliminary data.</text>
</comment>
<evidence type="ECO:0008006" key="4">
    <source>
        <dbReference type="Google" id="ProtNLM"/>
    </source>
</evidence>
<name>A0ABU8RHT9_9ACTN</name>
<feature type="transmembrane region" description="Helical" evidence="1">
    <location>
        <begin position="21"/>
        <end position="40"/>
    </location>
</feature>
<dbReference type="RefSeq" id="WP_339574047.1">
    <property type="nucleotide sequence ID" value="NZ_JBBIAA010000003.1"/>
</dbReference>
<evidence type="ECO:0000256" key="1">
    <source>
        <dbReference type="SAM" id="Phobius"/>
    </source>
</evidence>
<evidence type="ECO:0000313" key="3">
    <source>
        <dbReference type="Proteomes" id="UP001387100"/>
    </source>
</evidence>
<dbReference type="PROSITE" id="PS00409">
    <property type="entry name" value="PROKAR_NTER_METHYL"/>
    <property type="match status" value="1"/>
</dbReference>
<protein>
    <recommendedName>
        <fullName evidence="4">Prepilin-type N-terminal cleavage/methylation domain-containing protein</fullName>
    </recommendedName>
</protein>